<dbReference type="AlphaFoldDB" id="A0A9P6MX81"/>
<evidence type="ECO:0000256" key="2">
    <source>
        <dbReference type="ARBA" id="ARBA00022692"/>
    </source>
</evidence>
<keyword evidence="2" id="KW-0812">Transmembrane</keyword>
<keyword evidence="3" id="KW-0735">Signal-anchor</keyword>
<keyword evidence="8" id="KW-1185">Reference proteome</keyword>
<organism evidence="7 8">
    <name type="scientific">Entomortierella chlamydospora</name>
    <dbReference type="NCBI Taxonomy" id="101097"/>
    <lineage>
        <taxon>Eukaryota</taxon>
        <taxon>Fungi</taxon>
        <taxon>Fungi incertae sedis</taxon>
        <taxon>Mucoromycota</taxon>
        <taxon>Mortierellomycotina</taxon>
        <taxon>Mortierellomycetes</taxon>
        <taxon>Mortierellales</taxon>
        <taxon>Mortierellaceae</taxon>
        <taxon>Entomortierella</taxon>
    </lineage>
</organism>
<evidence type="ECO:0000256" key="1">
    <source>
        <dbReference type="ARBA" id="ARBA00004606"/>
    </source>
</evidence>
<reference evidence="7" key="1">
    <citation type="journal article" date="2020" name="Fungal Divers.">
        <title>Resolving the Mortierellaceae phylogeny through synthesis of multi-gene phylogenetics and phylogenomics.</title>
        <authorList>
            <person name="Vandepol N."/>
            <person name="Liber J."/>
            <person name="Desiro A."/>
            <person name="Na H."/>
            <person name="Kennedy M."/>
            <person name="Barry K."/>
            <person name="Grigoriev I.V."/>
            <person name="Miller A.N."/>
            <person name="O'Donnell K."/>
            <person name="Stajich J.E."/>
            <person name="Bonito G."/>
        </authorList>
    </citation>
    <scope>NUCLEOTIDE SEQUENCE</scope>
    <source>
        <strain evidence="7">NRRL 2769</strain>
    </source>
</reference>
<protein>
    <recommendedName>
        <fullName evidence="9">Glycosyltransferase family 49 protein</fullName>
    </recommendedName>
</protein>
<keyword evidence="6" id="KW-0325">Glycoprotein</keyword>
<dbReference type="GO" id="GO:0016020">
    <property type="term" value="C:membrane"/>
    <property type="evidence" value="ECO:0007669"/>
    <property type="project" value="UniProtKB-SubCell"/>
</dbReference>
<dbReference type="PANTHER" id="PTHR12270:SF52">
    <property type="entry name" value="GLYCOSYLTRANSFERASE-LIKE PROTEIN GNT13-RELATED"/>
    <property type="match status" value="1"/>
</dbReference>
<name>A0A9P6MX81_9FUNG</name>
<keyword evidence="5" id="KW-0472">Membrane</keyword>
<dbReference type="PANTHER" id="PTHR12270">
    <property type="entry name" value="GLYCOSYLTRANSFERASE-RELATED"/>
    <property type="match status" value="1"/>
</dbReference>
<comment type="subcellular location">
    <subcellularLocation>
        <location evidence="1">Membrane</location>
        <topology evidence="1">Single-pass type II membrane protein</topology>
    </subcellularLocation>
</comment>
<sequence length="343" mass="39624">MSAIDRILESSSNRYWETEPAIVHTIRPKKTFPSRDITMIAQFSISRLDRFEKARAVWEGPISVVIFLATNTDIVELRKYFERPGKLALYDSVTLTIVKPNYSSGTHERYPINHLRNIGIQTSSTDYIYVIDADFVPSSQLYSFAKTTLIPLFEKSKEPVAYVVPCLAIQVDYKGQYPNTIKELQPLMKSGVAYITDPRAGHGPTFTSLFMNPPIFGNTPTYEVCYESQWEPYYIVKRDWSHPYYDERFKNQGGDKQSHALLLNALGYKFLVLRDHFMYHMDHPKLKWTGKGLDQTGQKDYTYFADYAPALEKIFGSNYRWPRGCSRPLVQSFRHDLQGIGTM</sequence>
<dbReference type="EMBL" id="JAAAID010000547">
    <property type="protein sequence ID" value="KAG0016275.1"/>
    <property type="molecule type" value="Genomic_DNA"/>
</dbReference>
<proteinExistence type="predicted"/>
<evidence type="ECO:0000256" key="6">
    <source>
        <dbReference type="ARBA" id="ARBA00023180"/>
    </source>
</evidence>
<keyword evidence="4" id="KW-1133">Transmembrane helix</keyword>
<evidence type="ECO:0008006" key="9">
    <source>
        <dbReference type="Google" id="ProtNLM"/>
    </source>
</evidence>
<dbReference type="GO" id="GO:0035269">
    <property type="term" value="P:protein O-linked glycosylation via mannose"/>
    <property type="evidence" value="ECO:0007669"/>
    <property type="project" value="TreeGrafter"/>
</dbReference>
<dbReference type="Proteomes" id="UP000703661">
    <property type="component" value="Unassembled WGS sequence"/>
</dbReference>
<dbReference type="SUPFAM" id="SSF53448">
    <property type="entry name" value="Nucleotide-diphospho-sugar transferases"/>
    <property type="match status" value="1"/>
</dbReference>
<dbReference type="Gene3D" id="3.90.550.10">
    <property type="entry name" value="Spore Coat Polysaccharide Biosynthesis Protein SpsA, Chain A"/>
    <property type="match status" value="1"/>
</dbReference>
<dbReference type="GO" id="GO:0042285">
    <property type="term" value="F:xylosyltransferase activity"/>
    <property type="evidence" value="ECO:0007669"/>
    <property type="project" value="TreeGrafter"/>
</dbReference>
<evidence type="ECO:0000256" key="5">
    <source>
        <dbReference type="ARBA" id="ARBA00023136"/>
    </source>
</evidence>
<dbReference type="OrthoDB" id="411524at2759"/>
<dbReference type="GO" id="GO:0015020">
    <property type="term" value="F:glucuronosyltransferase activity"/>
    <property type="evidence" value="ECO:0007669"/>
    <property type="project" value="TreeGrafter"/>
</dbReference>
<dbReference type="InterPro" id="IPR051292">
    <property type="entry name" value="Xyl/GlcA_transferase"/>
</dbReference>
<dbReference type="InterPro" id="IPR029044">
    <property type="entry name" value="Nucleotide-diphossugar_trans"/>
</dbReference>
<gene>
    <name evidence="7" type="ORF">BGZ80_009322</name>
</gene>
<dbReference type="Pfam" id="PF13896">
    <property type="entry name" value="Glyco_transf_49"/>
    <property type="match status" value="1"/>
</dbReference>
<comment type="caution">
    <text evidence="7">The sequence shown here is derived from an EMBL/GenBank/DDBJ whole genome shotgun (WGS) entry which is preliminary data.</text>
</comment>
<evidence type="ECO:0000256" key="3">
    <source>
        <dbReference type="ARBA" id="ARBA00022968"/>
    </source>
</evidence>
<evidence type="ECO:0000313" key="7">
    <source>
        <dbReference type="EMBL" id="KAG0016275.1"/>
    </source>
</evidence>
<accession>A0A9P6MX81</accession>
<evidence type="ECO:0000256" key="4">
    <source>
        <dbReference type="ARBA" id="ARBA00022989"/>
    </source>
</evidence>
<evidence type="ECO:0000313" key="8">
    <source>
        <dbReference type="Proteomes" id="UP000703661"/>
    </source>
</evidence>